<comment type="caution">
    <text evidence="2">The sequence shown here is derived from an EMBL/GenBank/DDBJ whole genome shotgun (WGS) entry which is preliminary data.</text>
</comment>
<dbReference type="AlphaFoldDB" id="A0A9J5WVH8"/>
<keyword evidence="1" id="KW-0732">Signal</keyword>
<dbReference type="EMBL" id="JACXVP010000010">
    <property type="protein sequence ID" value="KAG5579100.1"/>
    <property type="molecule type" value="Genomic_DNA"/>
</dbReference>
<reference evidence="2 3" key="1">
    <citation type="submission" date="2020-09" db="EMBL/GenBank/DDBJ databases">
        <title>De no assembly of potato wild relative species, Solanum commersonii.</title>
        <authorList>
            <person name="Cho K."/>
        </authorList>
    </citation>
    <scope>NUCLEOTIDE SEQUENCE [LARGE SCALE GENOMIC DNA]</scope>
    <source>
        <strain evidence="2">LZ3.2</strain>
        <tissue evidence="2">Leaf</tissue>
    </source>
</reference>
<sequence length="68" mass="7832">MSLYSHFSHLLVLGYDVLLFTTAVENYLARSLYCFLERKVYRKQPLYLPRISMANEHNVAASVSNSSC</sequence>
<dbReference type="Proteomes" id="UP000824120">
    <property type="component" value="Chromosome 10"/>
</dbReference>
<feature type="signal peptide" evidence="1">
    <location>
        <begin position="1"/>
        <end position="23"/>
    </location>
</feature>
<evidence type="ECO:0000256" key="1">
    <source>
        <dbReference type="SAM" id="SignalP"/>
    </source>
</evidence>
<gene>
    <name evidence="2" type="ORF">H5410_049727</name>
</gene>
<evidence type="ECO:0000313" key="3">
    <source>
        <dbReference type="Proteomes" id="UP000824120"/>
    </source>
</evidence>
<organism evidence="2 3">
    <name type="scientific">Solanum commersonii</name>
    <name type="common">Commerson's wild potato</name>
    <name type="synonym">Commerson's nightshade</name>
    <dbReference type="NCBI Taxonomy" id="4109"/>
    <lineage>
        <taxon>Eukaryota</taxon>
        <taxon>Viridiplantae</taxon>
        <taxon>Streptophyta</taxon>
        <taxon>Embryophyta</taxon>
        <taxon>Tracheophyta</taxon>
        <taxon>Spermatophyta</taxon>
        <taxon>Magnoliopsida</taxon>
        <taxon>eudicotyledons</taxon>
        <taxon>Gunneridae</taxon>
        <taxon>Pentapetalae</taxon>
        <taxon>asterids</taxon>
        <taxon>lamiids</taxon>
        <taxon>Solanales</taxon>
        <taxon>Solanaceae</taxon>
        <taxon>Solanoideae</taxon>
        <taxon>Solaneae</taxon>
        <taxon>Solanum</taxon>
    </lineage>
</organism>
<protein>
    <submittedName>
        <fullName evidence="2">Uncharacterized protein</fullName>
    </submittedName>
</protein>
<accession>A0A9J5WVH8</accession>
<name>A0A9J5WVH8_SOLCO</name>
<evidence type="ECO:0000313" key="2">
    <source>
        <dbReference type="EMBL" id="KAG5579100.1"/>
    </source>
</evidence>
<feature type="chain" id="PRO_5039898634" evidence="1">
    <location>
        <begin position="24"/>
        <end position="68"/>
    </location>
</feature>
<keyword evidence="3" id="KW-1185">Reference proteome</keyword>
<proteinExistence type="predicted"/>